<proteinExistence type="predicted"/>
<dbReference type="KEGG" id="rher:EHE19_003695"/>
<accession>A0A4U7JJZ9</accession>
<dbReference type="AlphaFoldDB" id="A0A4U7JJZ9"/>
<name>A0A4U7JJZ9_9FIRM</name>
<evidence type="ECO:0008006" key="3">
    <source>
        <dbReference type="Google" id="ProtNLM"/>
    </source>
</evidence>
<dbReference type="OrthoDB" id="2062630at2"/>
<keyword evidence="2" id="KW-1185">Reference proteome</keyword>
<reference evidence="1 2" key="1">
    <citation type="submission" date="2020-09" db="EMBL/GenBank/DDBJ databases">
        <title>Characterization and genome sequencing of Ruminiclostridium sp. nov. MA18.</title>
        <authorList>
            <person name="Rettenmaier R."/>
            <person name="Kowollik M.-L."/>
            <person name="Liebl W."/>
            <person name="Zverlov V."/>
        </authorList>
    </citation>
    <scope>NUCLEOTIDE SEQUENCE [LARGE SCALE GENOMIC DNA]</scope>
    <source>
        <strain evidence="1 2">MA18</strain>
    </source>
</reference>
<dbReference type="RefSeq" id="WP_137697635.1">
    <property type="nucleotide sequence ID" value="NZ_CP061336.1"/>
</dbReference>
<dbReference type="Proteomes" id="UP000306409">
    <property type="component" value="Chromosome"/>
</dbReference>
<dbReference type="EMBL" id="CP061336">
    <property type="protein sequence ID" value="QNU67593.1"/>
    <property type="molecule type" value="Genomic_DNA"/>
</dbReference>
<dbReference type="Pfam" id="PF19601">
    <property type="entry name" value="DUF6106"/>
    <property type="match status" value="1"/>
</dbReference>
<gene>
    <name evidence="1" type="ORF">EHE19_003695</name>
</gene>
<protein>
    <recommendedName>
        <fullName evidence="3">Bacterial Pleckstrin homology domain-containing protein</fullName>
    </recommendedName>
</protein>
<sequence>MDIFLEKIVKKKKNIIDFAIIFGIILLSLFLILVVLSFRFLGSFIPLFVVGIGYLGYVLIRNRSIEYEYIVTNGDLDIDMIIAQRKRKRIFSGSFKDFEMIAKLTSGKYDYNNQNNKNRIVAVSSMDSSDVYFISVIKEGKKTLVFFEPHAKMVESFKKYIPQKVFE</sequence>
<evidence type="ECO:0000313" key="1">
    <source>
        <dbReference type="EMBL" id="QNU67593.1"/>
    </source>
</evidence>
<dbReference type="InterPro" id="IPR046088">
    <property type="entry name" value="DUF6106"/>
</dbReference>
<evidence type="ECO:0000313" key="2">
    <source>
        <dbReference type="Proteomes" id="UP000306409"/>
    </source>
</evidence>
<organism evidence="1 2">
    <name type="scientific">Ruminiclostridium herbifermentans</name>
    <dbReference type="NCBI Taxonomy" id="2488810"/>
    <lineage>
        <taxon>Bacteria</taxon>
        <taxon>Bacillati</taxon>
        <taxon>Bacillota</taxon>
        <taxon>Clostridia</taxon>
        <taxon>Eubacteriales</taxon>
        <taxon>Oscillospiraceae</taxon>
        <taxon>Ruminiclostridium</taxon>
    </lineage>
</organism>